<dbReference type="GO" id="GO:0005576">
    <property type="term" value="C:extracellular region"/>
    <property type="evidence" value="ECO:0007669"/>
    <property type="project" value="TreeGrafter"/>
</dbReference>
<feature type="compositionally biased region" description="Gly residues" evidence="1">
    <location>
        <begin position="365"/>
        <end position="380"/>
    </location>
</feature>
<evidence type="ECO:0000313" key="4">
    <source>
        <dbReference type="Proteomes" id="UP000537326"/>
    </source>
</evidence>
<dbReference type="EMBL" id="JACBZI010000001">
    <property type="protein sequence ID" value="NYI11569.1"/>
    <property type="molecule type" value="Genomic_DNA"/>
</dbReference>
<dbReference type="InterPro" id="IPR003399">
    <property type="entry name" value="Mce/MlaD"/>
</dbReference>
<dbReference type="PANTHER" id="PTHR33371:SF15">
    <property type="entry name" value="LIPOPROTEIN LPRN"/>
    <property type="match status" value="1"/>
</dbReference>
<dbReference type="PANTHER" id="PTHR33371">
    <property type="entry name" value="INTERMEMBRANE PHOSPHOLIPID TRANSPORT SYSTEM BINDING PROTEIN MLAD-RELATED"/>
    <property type="match status" value="1"/>
</dbReference>
<comment type="caution">
    <text evidence="3">The sequence shown here is derived from an EMBL/GenBank/DDBJ whole genome shotgun (WGS) entry which is preliminary data.</text>
</comment>
<reference evidence="3 4" key="1">
    <citation type="submission" date="2020-07" db="EMBL/GenBank/DDBJ databases">
        <title>Sequencing the genomes of 1000 actinobacteria strains.</title>
        <authorList>
            <person name="Klenk H.-P."/>
        </authorList>
    </citation>
    <scope>NUCLEOTIDE SEQUENCE [LARGE SCALE GENOMIC DNA]</scope>
    <source>
        <strain evidence="3 4">DSM 18248</strain>
    </source>
</reference>
<dbReference type="AlphaFoldDB" id="A0A7Y9YIE0"/>
<evidence type="ECO:0000256" key="1">
    <source>
        <dbReference type="SAM" id="MobiDB-lite"/>
    </source>
</evidence>
<dbReference type="InterPro" id="IPR052336">
    <property type="entry name" value="MlaD_Phospholipid_Transporter"/>
</dbReference>
<name>A0A7Y9YIE0_9ACTN</name>
<feature type="region of interest" description="Disordered" evidence="1">
    <location>
        <begin position="351"/>
        <end position="404"/>
    </location>
</feature>
<dbReference type="Pfam" id="PF02470">
    <property type="entry name" value="MlaD"/>
    <property type="match status" value="1"/>
</dbReference>
<protein>
    <submittedName>
        <fullName evidence="3">Phospholipid/cholesterol/gamma-HCH transport system substrate-binding protein</fullName>
    </submittedName>
</protein>
<dbReference type="Proteomes" id="UP000537326">
    <property type="component" value="Unassembled WGS sequence"/>
</dbReference>
<keyword evidence="4" id="KW-1185">Reference proteome</keyword>
<gene>
    <name evidence="3" type="ORF">BKA05_003084</name>
</gene>
<accession>A0A7Y9YIE0</accession>
<sequence length="404" mass="41711">MSTATSRYPAATRAAAVSLLPAILATGCSLQPNENTLPGQVATGSDGYTVTVRFESVENLVPNSQVLLDDVVIGTVTDIRVEDWHAAADLRLLESVPIARDARFTVGQKTLLGAQYVQVSSDTTQATTGAAELLEEGDDVPLASTDQAPGTEQVLAGVALLLNNGGLSQISTITDELTSALADRQLDARSLVTRSNELLAVLDETRGEIVRALDSLERLSRGLVEDRDVIARAIDQVGPGLAALEQERARLVDAVTTSGRASTRAVGVIQASQEAVLANLAALGPILSNLGKAATRLPEALKIAITIPFPAMTTEKTLRGDYSNLFATIAVTGGGLADLLLGTGQLPAMQSGDPLLDPLQTQGQDAGGSGNATSNGGKGQQGQPAQEDDDESGGPCLLGLLGDC</sequence>
<evidence type="ECO:0000259" key="2">
    <source>
        <dbReference type="Pfam" id="PF02470"/>
    </source>
</evidence>
<dbReference type="RefSeq" id="WP_179532245.1">
    <property type="nucleotide sequence ID" value="NZ_BAAAPP010000006.1"/>
</dbReference>
<organism evidence="3 4">
    <name type="scientific">Nocardioides marinus</name>
    <dbReference type="NCBI Taxonomy" id="374514"/>
    <lineage>
        <taxon>Bacteria</taxon>
        <taxon>Bacillati</taxon>
        <taxon>Actinomycetota</taxon>
        <taxon>Actinomycetes</taxon>
        <taxon>Propionibacteriales</taxon>
        <taxon>Nocardioidaceae</taxon>
        <taxon>Nocardioides</taxon>
    </lineage>
</organism>
<proteinExistence type="predicted"/>
<evidence type="ECO:0000313" key="3">
    <source>
        <dbReference type="EMBL" id="NYI11569.1"/>
    </source>
</evidence>
<dbReference type="PROSITE" id="PS51257">
    <property type="entry name" value="PROKAR_LIPOPROTEIN"/>
    <property type="match status" value="1"/>
</dbReference>
<feature type="compositionally biased region" description="Low complexity" evidence="1">
    <location>
        <begin position="393"/>
        <end position="404"/>
    </location>
</feature>
<feature type="domain" description="Mce/MlaD" evidence="2">
    <location>
        <begin position="46"/>
        <end position="120"/>
    </location>
</feature>